<protein>
    <recommendedName>
        <fullName evidence="3">PE family protein</fullName>
    </recommendedName>
</protein>
<evidence type="ECO:0000313" key="1">
    <source>
        <dbReference type="EMBL" id="MEY8040451.1"/>
    </source>
</evidence>
<comment type="caution">
    <text evidence="1">The sequence shown here is derived from an EMBL/GenBank/DDBJ whole genome shotgun (WGS) entry which is preliminary data.</text>
</comment>
<sequence>MAAAGRAVVHTVVNTGSAGGGGAGAAQASFSVDIEQIPGLIAKYEEARDLLVAIGESAVETENISRRRAGEDEVSGKVAEAMATMTSNEPGKLGWAVQQCITRIEDQISQLKAAQSGYQTADEAATPRQV</sequence>
<keyword evidence="2" id="KW-1185">Reference proteome</keyword>
<accession>A0ABV4CKX5</accession>
<organism evidence="1 2">
    <name type="scientific">Saccharopolyspora cebuensis</name>
    <dbReference type="NCBI Taxonomy" id="418759"/>
    <lineage>
        <taxon>Bacteria</taxon>
        <taxon>Bacillati</taxon>
        <taxon>Actinomycetota</taxon>
        <taxon>Actinomycetes</taxon>
        <taxon>Pseudonocardiales</taxon>
        <taxon>Pseudonocardiaceae</taxon>
        <taxon>Saccharopolyspora</taxon>
    </lineage>
</organism>
<reference evidence="1 2" key="1">
    <citation type="submission" date="2024-08" db="EMBL/GenBank/DDBJ databases">
        <title>Genome mining of Saccharopolyspora cebuensis PGLac3 from Nigerian medicinal plant.</title>
        <authorList>
            <person name="Ezeobiora C.E."/>
            <person name="Igbokwe N.H."/>
            <person name="Amin D.H."/>
            <person name="Mendie U.E."/>
        </authorList>
    </citation>
    <scope>NUCLEOTIDE SEQUENCE [LARGE SCALE GENOMIC DNA]</scope>
    <source>
        <strain evidence="1 2">PGLac3</strain>
    </source>
</reference>
<dbReference type="RefSeq" id="WP_345367435.1">
    <property type="nucleotide sequence ID" value="NZ_BAABII010000018.1"/>
</dbReference>
<proteinExistence type="predicted"/>
<dbReference type="EMBL" id="JBGEHV010000021">
    <property type="protein sequence ID" value="MEY8040451.1"/>
    <property type="molecule type" value="Genomic_DNA"/>
</dbReference>
<name>A0ABV4CKX5_9PSEU</name>
<evidence type="ECO:0000313" key="2">
    <source>
        <dbReference type="Proteomes" id="UP001564626"/>
    </source>
</evidence>
<evidence type="ECO:0008006" key="3">
    <source>
        <dbReference type="Google" id="ProtNLM"/>
    </source>
</evidence>
<gene>
    <name evidence="1" type="ORF">AB8O55_13675</name>
</gene>
<dbReference type="Proteomes" id="UP001564626">
    <property type="component" value="Unassembled WGS sequence"/>
</dbReference>